<keyword evidence="1" id="KW-1133">Transmembrane helix</keyword>
<dbReference type="AlphaFoldDB" id="A0ABD0RMA3"/>
<keyword evidence="1" id="KW-0812">Transmembrane</keyword>
<sequence>YHQLTDEYFTGAVVLSLILTALIGILYLLIMPQYVQQSIAPSHRHTWFHYALLQSLDFVLGVY</sequence>
<evidence type="ECO:0000256" key="1">
    <source>
        <dbReference type="SAM" id="Phobius"/>
    </source>
</evidence>
<dbReference type="Proteomes" id="UP001529510">
    <property type="component" value="Unassembled WGS sequence"/>
</dbReference>
<keyword evidence="1" id="KW-0472">Membrane</keyword>
<feature type="non-terminal residue" evidence="2">
    <location>
        <position position="1"/>
    </location>
</feature>
<organism evidence="2 3">
    <name type="scientific">Cirrhinus mrigala</name>
    <name type="common">Mrigala</name>
    <dbReference type="NCBI Taxonomy" id="683832"/>
    <lineage>
        <taxon>Eukaryota</taxon>
        <taxon>Metazoa</taxon>
        <taxon>Chordata</taxon>
        <taxon>Craniata</taxon>
        <taxon>Vertebrata</taxon>
        <taxon>Euteleostomi</taxon>
        <taxon>Actinopterygii</taxon>
        <taxon>Neopterygii</taxon>
        <taxon>Teleostei</taxon>
        <taxon>Ostariophysi</taxon>
        <taxon>Cypriniformes</taxon>
        <taxon>Cyprinidae</taxon>
        <taxon>Labeoninae</taxon>
        <taxon>Labeonini</taxon>
        <taxon>Cirrhinus</taxon>
    </lineage>
</organism>
<keyword evidence="3" id="KW-1185">Reference proteome</keyword>
<comment type="caution">
    <text evidence="2">The sequence shown here is derived from an EMBL/GenBank/DDBJ whole genome shotgun (WGS) entry which is preliminary data.</text>
</comment>
<protein>
    <submittedName>
        <fullName evidence="2">Uncharacterized protein</fullName>
    </submittedName>
</protein>
<evidence type="ECO:0000313" key="3">
    <source>
        <dbReference type="Proteomes" id="UP001529510"/>
    </source>
</evidence>
<proteinExistence type="predicted"/>
<accession>A0ABD0RMA3</accession>
<evidence type="ECO:0000313" key="2">
    <source>
        <dbReference type="EMBL" id="KAL0199584.1"/>
    </source>
</evidence>
<dbReference type="EMBL" id="JAMKFB020000002">
    <property type="protein sequence ID" value="KAL0199584.1"/>
    <property type="molecule type" value="Genomic_DNA"/>
</dbReference>
<name>A0ABD0RMA3_CIRMR</name>
<feature type="transmembrane region" description="Helical" evidence="1">
    <location>
        <begin position="12"/>
        <end position="30"/>
    </location>
</feature>
<reference evidence="2 3" key="1">
    <citation type="submission" date="2024-05" db="EMBL/GenBank/DDBJ databases">
        <title>Genome sequencing and assembly of Indian major carp, Cirrhinus mrigala (Hamilton, 1822).</title>
        <authorList>
            <person name="Mohindra V."/>
            <person name="Chowdhury L.M."/>
            <person name="Lal K."/>
            <person name="Jena J.K."/>
        </authorList>
    </citation>
    <scope>NUCLEOTIDE SEQUENCE [LARGE SCALE GENOMIC DNA]</scope>
    <source>
        <strain evidence="2">CM1030</strain>
        <tissue evidence="2">Blood</tissue>
    </source>
</reference>
<gene>
    <name evidence="2" type="ORF">M9458_002771</name>
</gene>